<evidence type="ECO:0000256" key="7">
    <source>
        <dbReference type="SAM" id="Phobius"/>
    </source>
</evidence>
<evidence type="ECO:0000256" key="5">
    <source>
        <dbReference type="ARBA" id="ARBA00023136"/>
    </source>
</evidence>
<feature type="region of interest" description="Disordered" evidence="6">
    <location>
        <begin position="268"/>
        <end position="439"/>
    </location>
</feature>
<feature type="transmembrane region" description="Helical" evidence="7">
    <location>
        <begin position="782"/>
        <end position="802"/>
    </location>
</feature>
<evidence type="ECO:0000256" key="1">
    <source>
        <dbReference type="ARBA" id="ARBA00004141"/>
    </source>
</evidence>
<proteinExistence type="predicted"/>
<name>A0AAF3EGQ9_9BILA</name>
<dbReference type="PANTHER" id="PTHR23506">
    <property type="entry name" value="GH10249P"/>
    <property type="match status" value="1"/>
</dbReference>
<evidence type="ECO:0000313" key="9">
    <source>
        <dbReference type="Proteomes" id="UP000887575"/>
    </source>
</evidence>
<feature type="transmembrane region" description="Helical" evidence="7">
    <location>
        <begin position="920"/>
        <end position="938"/>
    </location>
</feature>
<dbReference type="Proteomes" id="UP000887575">
    <property type="component" value="Unassembled WGS sequence"/>
</dbReference>
<feature type="transmembrane region" description="Helical" evidence="7">
    <location>
        <begin position="714"/>
        <end position="738"/>
    </location>
</feature>
<keyword evidence="4 7" id="KW-1133">Transmembrane helix</keyword>
<feature type="transmembrane region" description="Helical" evidence="7">
    <location>
        <begin position="985"/>
        <end position="1002"/>
    </location>
</feature>
<feature type="compositionally biased region" description="Basic and acidic residues" evidence="6">
    <location>
        <begin position="409"/>
        <end position="431"/>
    </location>
</feature>
<dbReference type="Gene3D" id="1.20.1250.20">
    <property type="entry name" value="MFS general substrate transporter like domains"/>
    <property type="match status" value="2"/>
</dbReference>
<feature type="region of interest" description="Disordered" evidence="6">
    <location>
        <begin position="592"/>
        <end position="628"/>
    </location>
</feature>
<feature type="transmembrane region" description="Helical" evidence="7">
    <location>
        <begin position="878"/>
        <end position="899"/>
    </location>
</feature>
<feature type="compositionally biased region" description="Basic and acidic residues" evidence="6">
    <location>
        <begin position="648"/>
        <end position="664"/>
    </location>
</feature>
<dbReference type="PROSITE" id="PS50850">
    <property type="entry name" value="MFS"/>
    <property type="match status" value="1"/>
</dbReference>
<dbReference type="GO" id="GO:0016020">
    <property type="term" value="C:membrane"/>
    <property type="evidence" value="ECO:0007669"/>
    <property type="project" value="UniProtKB-SubCell"/>
</dbReference>
<feature type="compositionally biased region" description="Polar residues" evidence="6">
    <location>
        <begin position="344"/>
        <end position="353"/>
    </location>
</feature>
<accession>A0AAF3EGQ9</accession>
<feature type="region of interest" description="Disordered" evidence="6">
    <location>
        <begin position="1"/>
        <end position="125"/>
    </location>
</feature>
<feature type="region of interest" description="Disordered" evidence="6">
    <location>
        <begin position="648"/>
        <end position="699"/>
    </location>
</feature>
<keyword evidence="5 7" id="KW-0472">Membrane</keyword>
<comment type="subcellular location">
    <subcellularLocation>
        <location evidence="1">Membrane</location>
        <topology evidence="1">Multi-pass membrane protein</topology>
    </subcellularLocation>
</comment>
<reference evidence="10" key="1">
    <citation type="submission" date="2024-02" db="UniProtKB">
        <authorList>
            <consortium name="WormBaseParasite"/>
        </authorList>
    </citation>
    <scope>IDENTIFICATION</scope>
</reference>
<feature type="compositionally biased region" description="Acidic residues" evidence="6">
    <location>
        <begin position="354"/>
        <end position="366"/>
    </location>
</feature>
<feature type="compositionally biased region" description="Basic and acidic residues" evidence="6">
    <location>
        <begin position="1"/>
        <end position="23"/>
    </location>
</feature>
<feature type="compositionally biased region" description="Polar residues" evidence="6">
    <location>
        <begin position="24"/>
        <end position="34"/>
    </location>
</feature>
<evidence type="ECO:0000256" key="4">
    <source>
        <dbReference type="ARBA" id="ARBA00022989"/>
    </source>
</evidence>
<evidence type="ECO:0000256" key="3">
    <source>
        <dbReference type="ARBA" id="ARBA00022692"/>
    </source>
</evidence>
<feature type="transmembrane region" description="Helical" evidence="7">
    <location>
        <begin position="1053"/>
        <end position="1076"/>
    </location>
</feature>
<feature type="compositionally biased region" description="Basic and acidic residues" evidence="6">
    <location>
        <begin position="110"/>
        <end position="125"/>
    </location>
</feature>
<dbReference type="WBParaSite" id="MBELARI_LOCUS13172">
    <property type="protein sequence ID" value="MBELARI_LOCUS13172"/>
    <property type="gene ID" value="MBELARI_LOCUS13172"/>
</dbReference>
<protein>
    <submittedName>
        <fullName evidence="10">Major facilitator superfamily (MFS) profile domain-containing protein</fullName>
    </submittedName>
</protein>
<dbReference type="PANTHER" id="PTHR23506:SF26">
    <property type="entry name" value="MFS-TYPE TRANSPORTER SLC18B1"/>
    <property type="match status" value="1"/>
</dbReference>
<dbReference type="InterPro" id="IPR036259">
    <property type="entry name" value="MFS_trans_sf"/>
</dbReference>
<feature type="compositionally biased region" description="Polar residues" evidence="6">
    <location>
        <begin position="81"/>
        <end position="108"/>
    </location>
</feature>
<dbReference type="InterPro" id="IPR050930">
    <property type="entry name" value="MFS_Vesicular_Transporter"/>
</dbReference>
<dbReference type="CDD" id="cd17385">
    <property type="entry name" value="MFS_SLC18B1"/>
    <property type="match status" value="1"/>
</dbReference>
<sequence>MSDEKPDVELEESGPKIEIDHKSQSPIDSGQNKQQLEKADEVQVQEVATDFVDSPANPDSTMSTEPIPEVNEAVEQVQEEPSQPSTEFSNPPEDSSDSSTKEIGSNESLAVKEKSKEPEIEISKNGDEIFEFADRVPNVLKTHEPEKMEIAEDLEEKPVVEADILQKLIEKIPEPEKVEEKEEIVSDVEEFDADEPVKLLTAPEMVEMVAKVDEDQRIEEMKKTEEVGESGDQVKAEETELQAVQELGNGAQIDVTPEITAVEVEELTAETVQESEKPLEESLKKEISSENKALATVEPMDIQLEKPVTPEPLKRALSRPDTPRQRKTSNISFGDVKYFKYESPASSKNSSQDPPEEPAEPPEEPAEPPIDSLQAEPMEADDILDAIVASQDDSKEQENLQEFLDDQPIGDKVEKPEEIEARANSPLEKEYISYSPPEKVLPPKLQMVRQVDLPASRDIDSPAAETPVDLKSKFKFPLYPALKGGRKVSKDKDEALSKDVQMEAKPAEDEKLEVAAIFKMSPKKQVSILVNKPPSDENIPERRRLISKNIPPPMVEPDYNEKTPLIASSSVRSLPTVVGDEISPADPGILEAGLANEPMSSTRSEGGGPTSRRRRRRTRYRSEGIYGPPIKSRPLIASPFMPIPMRKSTIDLDRRSTITREPRPPRPSSYGSLRTQRRAEEVPILPPTASEDESETDSEVSRKISFRTLTSKDWITISMLAVANLCSTIAFSCIAPFYPAEATLKGMTEAETGIVFGIFELMMFITAPIFGKFMTKIGSRNMFTMGLAITGVTAICFGFLNYLPSGRLFFWASLLIRVMEAVGDAAFVTSSFAISAKLFPGNVASIVGIMETFAGLGYTAGPLVGGFLYEYGGFQTPFLVLGGILLVATLLSLFTVESLEDDMDEVDTEKGMMEMLKIPLIWIMSYAVVVCAISLSFLDPTLEAHLRTFSLSPTLVGLMFLLCGGVYTLSAPFWGVLIDKFDCSTFIMFFGSAATAVSMMFIGPSPLIPIDKNLVVIGFALCVLGVAAGALYIPTFQNCLDAVKEYDFDDSIYTYGCVSGIFQSSFAFGGFIGPTLGGAAVQWIGFEWTATAIAAVNLIFIFTLLCYFGGRSVFRRGSVTNSVTA</sequence>
<feature type="transmembrane region" description="Helical" evidence="7">
    <location>
        <begin position="958"/>
        <end position="978"/>
    </location>
</feature>
<keyword evidence="9" id="KW-1185">Reference proteome</keyword>
<dbReference type="InterPro" id="IPR011701">
    <property type="entry name" value="MFS"/>
</dbReference>
<dbReference type="Pfam" id="PF07690">
    <property type="entry name" value="MFS_1"/>
    <property type="match status" value="1"/>
</dbReference>
<feature type="compositionally biased region" description="Low complexity" evidence="6">
    <location>
        <begin position="69"/>
        <end position="80"/>
    </location>
</feature>
<dbReference type="AlphaFoldDB" id="A0AAF3EGQ9"/>
<feature type="region of interest" description="Disordered" evidence="6">
    <location>
        <begin position="528"/>
        <end position="561"/>
    </location>
</feature>
<keyword evidence="3 7" id="KW-0812">Transmembrane</keyword>
<keyword evidence="2" id="KW-0813">Transport</keyword>
<feature type="domain" description="Major facilitator superfamily (MFS) profile" evidence="8">
    <location>
        <begin position="716"/>
        <end position="1109"/>
    </location>
</feature>
<dbReference type="SUPFAM" id="SSF103473">
    <property type="entry name" value="MFS general substrate transporter"/>
    <property type="match status" value="1"/>
</dbReference>
<evidence type="ECO:0000256" key="2">
    <source>
        <dbReference type="ARBA" id="ARBA00022448"/>
    </source>
</evidence>
<feature type="transmembrane region" description="Helical" evidence="7">
    <location>
        <begin position="1088"/>
        <end position="1108"/>
    </location>
</feature>
<feature type="transmembrane region" description="Helical" evidence="7">
    <location>
        <begin position="1014"/>
        <end position="1033"/>
    </location>
</feature>
<evidence type="ECO:0000313" key="10">
    <source>
        <dbReference type="WBParaSite" id="MBELARI_LOCUS13172"/>
    </source>
</evidence>
<feature type="transmembrane region" description="Helical" evidence="7">
    <location>
        <begin position="750"/>
        <end position="770"/>
    </location>
</feature>
<organism evidence="9 10">
    <name type="scientific">Mesorhabditis belari</name>
    <dbReference type="NCBI Taxonomy" id="2138241"/>
    <lineage>
        <taxon>Eukaryota</taxon>
        <taxon>Metazoa</taxon>
        <taxon>Ecdysozoa</taxon>
        <taxon>Nematoda</taxon>
        <taxon>Chromadorea</taxon>
        <taxon>Rhabditida</taxon>
        <taxon>Rhabditina</taxon>
        <taxon>Rhabditomorpha</taxon>
        <taxon>Rhabditoidea</taxon>
        <taxon>Rhabditidae</taxon>
        <taxon>Mesorhabditinae</taxon>
        <taxon>Mesorhabditis</taxon>
    </lineage>
</organism>
<dbReference type="InterPro" id="IPR020846">
    <property type="entry name" value="MFS_dom"/>
</dbReference>
<evidence type="ECO:0000256" key="6">
    <source>
        <dbReference type="SAM" id="MobiDB-lite"/>
    </source>
</evidence>
<feature type="compositionally biased region" description="Basic and acidic residues" evidence="6">
    <location>
        <begin position="274"/>
        <end position="289"/>
    </location>
</feature>
<evidence type="ECO:0000259" key="8">
    <source>
        <dbReference type="PROSITE" id="PS50850"/>
    </source>
</evidence>
<dbReference type="GO" id="GO:0022857">
    <property type="term" value="F:transmembrane transporter activity"/>
    <property type="evidence" value="ECO:0007669"/>
    <property type="project" value="InterPro"/>
</dbReference>
<feature type="transmembrane region" description="Helical" evidence="7">
    <location>
        <begin position="839"/>
        <end position="858"/>
    </location>
</feature>